<sequence length="131" mass="13783">MSSVSGSLMSVVSFTTVSYGPIWSQRSRTSCLYLLVSCTRFMLPLCKVDHACAKSTTIAPSLPRLCQVGHDCTRLALTMPGRPYYARLVVTIEPGEEGGGFAVRGVRHEPTGFAATATATATAAGVPASVI</sequence>
<organism evidence="1 2">
    <name type="scientific">Ensete ventricosum</name>
    <name type="common">Abyssinian banana</name>
    <name type="synonym">Musa ensete</name>
    <dbReference type="NCBI Taxonomy" id="4639"/>
    <lineage>
        <taxon>Eukaryota</taxon>
        <taxon>Viridiplantae</taxon>
        <taxon>Streptophyta</taxon>
        <taxon>Embryophyta</taxon>
        <taxon>Tracheophyta</taxon>
        <taxon>Spermatophyta</taxon>
        <taxon>Magnoliopsida</taxon>
        <taxon>Liliopsida</taxon>
        <taxon>Zingiberales</taxon>
        <taxon>Musaceae</taxon>
        <taxon>Ensete</taxon>
    </lineage>
</organism>
<evidence type="ECO:0000313" key="1">
    <source>
        <dbReference type="EMBL" id="RRT55846.1"/>
    </source>
</evidence>
<name>A0A426YVU5_ENSVE</name>
<proteinExistence type="predicted"/>
<protein>
    <submittedName>
        <fullName evidence="1">Uncharacterized protein</fullName>
    </submittedName>
</protein>
<accession>A0A426YVU5</accession>
<gene>
    <name evidence="1" type="ORF">B296_00028339</name>
</gene>
<evidence type="ECO:0000313" key="2">
    <source>
        <dbReference type="Proteomes" id="UP000287651"/>
    </source>
</evidence>
<comment type="caution">
    <text evidence="1">The sequence shown here is derived from an EMBL/GenBank/DDBJ whole genome shotgun (WGS) entry which is preliminary data.</text>
</comment>
<dbReference type="AlphaFoldDB" id="A0A426YVU5"/>
<dbReference type="EMBL" id="AMZH03009898">
    <property type="protein sequence ID" value="RRT55846.1"/>
    <property type="molecule type" value="Genomic_DNA"/>
</dbReference>
<dbReference type="Proteomes" id="UP000287651">
    <property type="component" value="Unassembled WGS sequence"/>
</dbReference>
<reference evidence="1 2" key="1">
    <citation type="journal article" date="2014" name="Agronomy (Basel)">
        <title>A Draft Genome Sequence for Ensete ventricosum, the Drought-Tolerant Tree Against Hunger.</title>
        <authorList>
            <person name="Harrison J."/>
            <person name="Moore K.A."/>
            <person name="Paszkiewicz K."/>
            <person name="Jones T."/>
            <person name="Grant M."/>
            <person name="Ambacheew D."/>
            <person name="Muzemil S."/>
            <person name="Studholme D.J."/>
        </authorList>
    </citation>
    <scope>NUCLEOTIDE SEQUENCE [LARGE SCALE GENOMIC DNA]</scope>
</reference>